<protein>
    <submittedName>
        <fullName evidence="1">Uncharacterized protein</fullName>
    </submittedName>
</protein>
<dbReference type="EMBL" id="CAJNOE010004930">
    <property type="protein sequence ID" value="CAF1516360.1"/>
    <property type="molecule type" value="Genomic_DNA"/>
</dbReference>
<comment type="caution">
    <text evidence="1">The sequence shown here is derived from an EMBL/GenBank/DDBJ whole genome shotgun (WGS) entry which is preliminary data.</text>
</comment>
<evidence type="ECO:0000313" key="1">
    <source>
        <dbReference type="EMBL" id="CAF1516360.1"/>
    </source>
</evidence>
<sequence>MIPVLRSIDSLLNRFDELSQRHTTLVSNFDKNFTNIENPLR</sequence>
<name>A0A815UID6_9BILA</name>
<organism evidence="1 2">
    <name type="scientific">Adineta steineri</name>
    <dbReference type="NCBI Taxonomy" id="433720"/>
    <lineage>
        <taxon>Eukaryota</taxon>
        <taxon>Metazoa</taxon>
        <taxon>Spiralia</taxon>
        <taxon>Gnathifera</taxon>
        <taxon>Rotifera</taxon>
        <taxon>Eurotatoria</taxon>
        <taxon>Bdelloidea</taxon>
        <taxon>Adinetida</taxon>
        <taxon>Adinetidae</taxon>
        <taxon>Adineta</taxon>
    </lineage>
</organism>
<dbReference type="Proteomes" id="UP000663860">
    <property type="component" value="Unassembled WGS sequence"/>
</dbReference>
<proteinExistence type="predicted"/>
<dbReference type="AlphaFoldDB" id="A0A815UID6"/>
<feature type="non-terminal residue" evidence="1">
    <location>
        <position position="41"/>
    </location>
</feature>
<accession>A0A815UID6</accession>
<gene>
    <name evidence="1" type="ORF">IZO911_LOCUS45694</name>
</gene>
<reference evidence="1" key="1">
    <citation type="submission" date="2021-02" db="EMBL/GenBank/DDBJ databases">
        <authorList>
            <person name="Nowell W R."/>
        </authorList>
    </citation>
    <scope>NUCLEOTIDE SEQUENCE</scope>
</reference>
<evidence type="ECO:0000313" key="2">
    <source>
        <dbReference type="Proteomes" id="UP000663860"/>
    </source>
</evidence>